<dbReference type="Pfam" id="PF24096">
    <property type="entry name" value="DUF7379"/>
    <property type="match status" value="1"/>
</dbReference>
<feature type="compositionally biased region" description="Basic residues" evidence="1">
    <location>
        <begin position="724"/>
        <end position="734"/>
    </location>
</feature>
<sequence length="1268" mass="139732">MKQFTTTDGNITFTVPDSSSDVVEIGKEASLRTSRQRRRSDATTAEERSEINEILDAFIEDEPDGEKAAEQRAHSFSVDVGEGPSVKRRRGTKPPESESLNVDVPLKPDEQAVILIEQDGFYEWHFPEKVAEKKRHLRRGGPELVEAKTAHFSIPIGEGVLPKRTRNEKRVFRGAVTNYIKGKVTGVVLKFVTRKTVGALSKRLEKGVTEGPVIITSATDAESWRHESDYNGVKLPEDRPARVLLLIHGTFSSTEGSFGPLTEHEEGQLFLTSALSEYDAVIGYDHYTLAENPEQNAENIYDRLDDLQKRSQGGLVIDALSFSRGGLVYRYLTEQIVPKQGSGMSFHKAIFVGCTNAGTELANNENWKILVDFYTTMIAGASRLLALHPASRMAGVILSQGIRIIGSLVKYMAKDIVADNAVPGLASMCPKGSFVNAINEVTAGRIRPGARHYYAIGSDFEPGPDTSAGKLGKRMALKVADGVVDRMMGEKNDLVVNRSSMFFVDPVPSAVLMEKMQFDQNGEIYHTVYFHQPQVSRQCADWLGLSPAKNVLRREAPRSWWASEVSRDFTTLPARMSVDSAAHALENNDTRFVVIERTHDGDELHYGLSRADLIDALSHTARRDASVAEALDMHESASLGVNLDDVLESDDIGIFRSKTASIPSSLPGGVTRAVIVDESGPVGVAAPPGIVTATERAMSAPAARASRTFRRSSPAETQAEKTTVKKKSVRRSMRSAKPSLTQPPQEALAPVTPLEVWCYASATMPEEAVLNKKSTVDVTLSRDEILLIQSEASKKGGGKVQVDKALIVQVQARKNCVVSGESRVEVPVPEPGEDALYFFDVIPKFEGVGEVRVIVRQGNRAIANLKLFPRFVAASGKEIVGMTRAAADLVPTDSRKETKNVLYIREVQMGRERALDFDFEFEVDGKKMIVRKRSKSFKDDDARLAYITDLYRKLENFWADSDSEYKAFMYSLRSSGAKIFKELIPKELQQVLWDNRDKLHAIQVFSDEPFIPWELAYLVEPGKPISPDSYFLAEKGMVRGYSDPDGVTILAPEKLRFRKGMARFVIPSYPEGSRCELPGAQKEKKMLEQSLDATPIKPDKVSVLDALQEPGAFDILHFACHGVADSGSIWADGLLMEGRMDGSSYKPEKLSSEDVDGYANLHDETSPGPVVMLNACQVGRSGYSLTKVGGFASTFMHKGAGAFIGTHWSVGDHPALVFSRTLYEKLLAGDNMMTAITAAREAAKNDEEVTWLAYVVYADPYATLEMEQ</sequence>
<evidence type="ECO:0000259" key="5">
    <source>
        <dbReference type="Pfam" id="PF24063"/>
    </source>
</evidence>
<accession>B4S3R3</accession>
<evidence type="ECO:0000259" key="2">
    <source>
        <dbReference type="Pfam" id="PF12770"/>
    </source>
</evidence>
<protein>
    <submittedName>
        <fullName evidence="7">Uncharacterized protein</fullName>
    </submittedName>
</protein>
<dbReference type="HOGENOM" id="CLU_291680_0_0_10"/>
<keyword evidence="8" id="KW-1185">Reference proteome</keyword>
<dbReference type="AlphaFoldDB" id="B4S3R3"/>
<name>B4S3R3_PROA2</name>
<dbReference type="STRING" id="290512.Paes_0200"/>
<dbReference type="Pfam" id="PF24062">
    <property type="entry name" value="DUF7362"/>
    <property type="match status" value="1"/>
</dbReference>
<feature type="compositionally biased region" description="Basic and acidic residues" evidence="1">
    <location>
        <begin position="39"/>
        <end position="51"/>
    </location>
</feature>
<evidence type="ECO:0000259" key="4">
    <source>
        <dbReference type="Pfam" id="PF24062"/>
    </source>
</evidence>
<feature type="domain" description="CHAT" evidence="2">
    <location>
        <begin position="1011"/>
        <end position="1248"/>
    </location>
</feature>
<dbReference type="Pfam" id="PF19973">
    <property type="entry name" value="TCAD7"/>
    <property type="match status" value="1"/>
</dbReference>
<dbReference type="EMBL" id="CP001108">
    <property type="protein sequence ID" value="ACF45259.1"/>
    <property type="molecule type" value="Genomic_DNA"/>
</dbReference>
<evidence type="ECO:0000259" key="6">
    <source>
        <dbReference type="Pfam" id="PF24096"/>
    </source>
</evidence>
<feature type="domain" description="DUF7363" evidence="5">
    <location>
        <begin position="762"/>
        <end position="867"/>
    </location>
</feature>
<reference evidence="7" key="1">
    <citation type="submission" date="2008-06" db="EMBL/GenBank/DDBJ databases">
        <title>Complete sequence of chromosome of Prosthecochloris aestuarii DSM 271.</title>
        <authorList>
            <consortium name="US DOE Joint Genome Institute"/>
            <person name="Lucas S."/>
            <person name="Copeland A."/>
            <person name="Lapidus A."/>
            <person name="Glavina del Rio T."/>
            <person name="Dalin E."/>
            <person name="Tice H."/>
            <person name="Bruce D."/>
            <person name="Goodwin L."/>
            <person name="Pitluck S."/>
            <person name="Schmutz J."/>
            <person name="Larimer F."/>
            <person name="Land M."/>
            <person name="Hauser L."/>
            <person name="Kyrpides N."/>
            <person name="Anderson I."/>
            <person name="Liu Z."/>
            <person name="Li T."/>
            <person name="Zhao F."/>
            <person name="Overmann J."/>
            <person name="Bryant D.A."/>
            <person name="Richardson P."/>
        </authorList>
    </citation>
    <scope>NUCLEOTIDE SEQUENCE [LARGE SCALE GENOMIC DNA]</scope>
    <source>
        <strain evidence="7">DSM 271</strain>
    </source>
</reference>
<feature type="domain" description="DUF7379" evidence="6">
    <location>
        <begin position="244"/>
        <end position="439"/>
    </location>
</feature>
<evidence type="ECO:0000259" key="3">
    <source>
        <dbReference type="Pfam" id="PF19973"/>
    </source>
</evidence>
<feature type="domain" description="DUF7362" evidence="4">
    <location>
        <begin position="29"/>
        <end position="191"/>
    </location>
</feature>
<dbReference type="InterPro" id="IPR055787">
    <property type="entry name" value="DUF7363"/>
</dbReference>
<dbReference type="eggNOG" id="COG4995">
    <property type="taxonomic scope" value="Bacteria"/>
</dbReference>
<organism evidence="7 8">
    <name type="scientific">Prosthecochloris aestuarii (strain DSM 271 / SK 413)</name>
    <dbReference type="NCBI Taxonomy" id="290512"/>
    <lineage>
        <taxon>Bacteria</taxon>
        <taxon>Pseudomonadati</taxon>
        <taxon>Chlorobiota</taxon>
        <taxon>Chlorobiia</taxon>
        <taxon>Chlorobiales</taxon>
        <taxon>Chlorobiaceae</taxon>
        <taxon>Prosthecochloris</taxon>
    </lineage>
</organism>
<feature type="domain" description="Ternary complex associated" evidence="3">
    <location>
        <begin position="565"/>
        <end position="684"/>
    </location>
</feature>
<dbReference type="KEGG" id="paa:Paes_0200"/>
<dbReference type="Pfam" id="PF24063">
    <property type="entry name" value="DUF7363"/>
    <property type="match status" value="1"/>
</dbReference>
<dbReference type="InterPro" id="IPR045543">
    <property type="entry name" value="TCAD7"/>
</dbReference>
<feature type="region of interest" description="Disordered" evidence="1">
    <location>
        <begin position="697"/>
        <end position="746"/>
    </location>
</feature>
<dbReference type="InterPro" id="IPR024983">
    <property type="entry name" value="CHAT_dom"/>
</dbReference>
<dbReference type="Pfam" id="PF12770">
    <property type="entry name" value="CHAT"/>
    <property type="match status" value="1"/>
</dbReference>
<dbReference type="InterPro" id="IPR055803">
    <property type="entry name" value="DUF7379"/>
</dbReference>
<evidence type="ECO:0000256" key="1">
    <source>
        <dbReference type="SAM" id="MobiDB-lite"/>
    </source>
</evidence>
<gene>
    <name evidence="7" type="ordered locus">Paes_0200</name>
</gene>
<dbReference type="Gene3D" id="3.40.50.1820">
    <property type="entry name" value="alpha/beta hydrolase"/>
    <property type="match status" value="1"/>
</dbReference>
<proteinExistence type="predicted"/>
<dbReference type="Proteomes" id="UP000002725">
    <property type="component" value="Chromosome"/>
</dbReference>
<dbReference type="InterPro" id="IPR055786">
    <property type="entry name" value="DUF7362"/>
</dbReference>
<feature type="compositionally biased region" description="Polar residues" evidence="1">
    <location>
        <begin position="1"/>
        <end position="21"/>
    </location>
</feature>
<feature type="region of interest" description="Disordered" evidence="1">
    <location>
        <begin position="1"/>
        <end position="102"/>
    </location>
</feature>
<evidence type="ECO:0000313" key="7">
    <source>
        <dbReference type="EMBL" id="ACF45259.1"/>
    </source>
</evidence>
<dbReference type="InterPro" id="IPR029058">
    <property type="entry name" value="AB_hydrolase_fold"/>
</dbReference>
<feature type="compositionally biased region" description="Low complexity" evidence="1">
    <location>
        <begin position="697"/>
        <end position="715"/>
    </location>
</feature>
<evidence type="ECO:0000313" key="8">
    <source>
        <dbReference type="Proteomes" id="UP000002725"/>
    </source>
</evidence>
<dbReference type="RefSeq" id="WP_012504796.1">
    <property type="nucleotide sequence ID" value="NC_011059.1"/>
</dbReference>